<feature type="transmembrane region" description="Helical" evidence="1">
    <location>
        <begin position="65"/>
        <end position="83"/>
    </location>
</feature>
<name>A0A412PID8_9FIRM</name>
<evidence type="ECO:0000313" key="3">
    <source>
        <dbReference type="Proteomes" id="UP000284731"/>
    </source>
</evidence>
<feature type="transmembrane region" description="Helical" evidence="1">
    <location>
        <begin position="6"/>
        <end position="22"/>
    </location>
</feature>
<organism evidence="2 3">
    <name type="scientific">Solobacterium moorei</name>
    <dbReference type="NCBI Taxonomy" id="102148"/>
    <lineage>
        <taxon>Bacteria</taxon>
        <taxon>Bacillati</taxon>
        <taxon>Bacillota</taxon>
        <taxon>Erysipelotrichia</taxon>
        <taxon>Erysipelotrichales</taxon>
        <taxon>Erysipelotrichaceae</taxon>
        <taxon>Solobacterium</taxon>
    </lineage>
</organism>
<comment type="caution">
    <text evidence="2">The sequence shown here is derived from an EMBL/GenBank/DDBJ whole genome shotgun (WGS) entry which is preliminary data.</text>
</comment>
<dbReference type="Proteomes" id="UP000284731">
    <property type="component" value="Unassembled WGS sequence"/>
</dbReference>
<sequence>MSIAVLAYLAVINIITFGLYGLDKYRAMNNMWRIPEKTLLGAAAIGGAYGAYLGMRIFHHKTKHLKFQIGVPIMMLVWIYFVTKGFPEIR</sequence>
<dbReference type="GeneID" id="89621026"/>
<dbReference type="InterPro" id="IPR010718">
    <property type="entry name" value="DUF1294"/>
</dbReference>
<dbReference type="RefSeq" id="WP_006525859.1">
    <property type="nucleotide sequence ID" value="NZ_AP028934.1"/>
</dbReference>
<accession>A0A412PID8</accession>
<proteinExistence type="predicted"/>
<dbReference type="Pfam" id="PF06961">
    <property type="entry name" value="DUF1294"/>
    <property type="match status" value="1"/>
</dbReference>
<keyword evidence="1" id="KW-1133">Transmembrane helix</keyword>
<keyword evidence="1" id="KW-0472">Membrane</keyword>
<evidence type="ECO:0000313" key="2">
    <source>
        <dbReference type="EMBL" id="RGT57908.1"/>
    </source>
</evidence>
<reference evidence="2 3" key="1">
    <citation type="submission" date="2018-08" db="EMBL/GenBank/DDBJ databases">
        <title>A genome reference for cultivated species of the human gut microbiota.</title>
        <authorList>
            <person name="Zou Y."/>
            <person name="Xue W."/>
            <person name="Luo G."/>
        </authorList>
    </citation>
    <scope>NUCLEOTIDE SEQUENCE [LARGE SCALE GENOMIC DNA]</scope>
    <source>
        <strain evidence="2 3">AF18-46</strain>
    </source>
</reference>
<protein>
    <submittedName>
        <fullName evidence="2">DUF1294 domain-containing protein</fullName>
    </submittedName>
</protein>
<evidence type="ECO:0000256" key="1">
    <source>
        <dbReference type="SAM" id="Phobius"/>
    </source>
</evidence>
<dbReference type="AlphaFoldDB" id="A0A412PID8"/>
<keyword evidence="1" id="KW-0812">Transmembrane</keyword>
<dbReference type="EMBL" id="QRWX01000001">
    <property type="protein sequence ID" value="RGT57908.1"/>
    <property type="molecule type" value="Genomic_DNA"/>
</dbReference>
<feature type="transmembrane region" description="Helical" evidence="1">
    <location>
        <begin position="34"/>
        <end position="53"/>
    </location>
</feature>
<gene>
    <name evidence="2" type="ORF">DWX20_02335</name>
</gene>